<keyword evidence="3" id="KW-1185">Reference proteome</keyword>
<dbReference type="PANTHER" id="PTHR33309">
    <property type="entry name" value="KERATIN, ULTRA HIGH-SULFUR MATRIX PROTEIN-LIKE"/>
    <property type="match status" value="1"/>
</dbReference>
<dbReference type="RefSeq" id="XP_034256368.1">
    <property type="nucleotide sequence ID" value="XM_034400477.1"/>
</dbReference>
<dbReference type="KEGG" id="tpal:117654216"/>
<feature type="domain" description="Mutator-like transposase" evidence="2">
    <location>
        <begin position="78"/>
        <end position="439"/>
    </location>
</feature>
<evidence type="ECO:0000313" key="3">
    <source>
        <dbReference type="Proteomes" id="UP000515158"/>
    </source>
</evidence>
<evidence type="ECO:0000313" key="4">
    <source>
        <dbReference type="RefSeq" id="XP_034256368.1"/>
    </source>
</evidence>
<sequence length="600" mass="67046">MDPARPRSRSGSRPRRRLTPSKLREQQEKMPLAKLAQKLAKQHARDRSGTPERPSSASRRKVSLEPAEVCEARRNWSGFRVIDLDLFVTELLECVRCKSCRKPVKLTEITVCGLSSKFELNCEKCGVLKSFRNCENVGTDNNVIAEANRRAVFSTRAVGVGHEGLKTICALMDFPPPVSKPTYDKAIKIIHKSFQDEADMSMLRGVELEVEMEGSRDINGSGDGSWQRRGHVSKNGIVSLIGANSGKVMDVDVLSKVCTGCSLYSGPKEGPEYDEWNAAHIPVCAINHEGSSGMMEVTGMLNIFNRSVATRNVRYKKYIGDGDAKTYKNICDEKPYGDDFIPEKVECVGHVQKRMSTRLRKLKKDMKGKKLKDGKPLGGLGRLTDKKIDQLATYYGNAIRGNNDVDSIRNAVWATFYHYRSTDAKPQHHLCPKGESSWCKYNKTQALKQQFKHKASLPEAVMDAIKPVYVDLTKDELLQKCVDGMTQNPNESFNALVWKAVPKTIFCQRLKVELGTYDAVLTFNDGQKSKIQVLDRIGVTAGRHMINWANSVDAARIKKADQRAEQETKEARRARRLAGKAHEESLNAQEGGPSYAAGEF</sequence>
<evidence type="ECO:0000256" key="1">
    <source>
        <dbReference type="SAM" id="MobiDB-lite"/>
    </source>
</evidence>
<organism evidence="4">
    <name type="scientific">Thrips palmi</name>
    <name type="common">Melon thrips</name>
    <dbReference type="NCBI Taxonomy" id="161013"/>
    <lineage>
        <taxon>Eukaryota</taxon>
        <taxon>Metazoa</taxon>
        <taxon>Ecdysozoa</taxon>
        <taxon>Arthropoda</taxon>
        <taxon>Hexapoda</taxon>
        <taxon>Insecta</taxon>
        <taxon>Pterygota</taxon>
        <taxon>Neoptera</taxon>
        <taxon>Paraneoptera</taxon>
        <taxon>Thysanoptera</taxon>
        <taxon>Terebrantia</taxon>
        <taxon>Thripoidea</taxon>
        <taxon>Thripidae</taxon>
        <taxon>Thrips</taxon>
    </lineage>
</organism>
<gene>
    <name evidence="4" type="primary">LOC117654216</name>
</gene>
<dbReference type="InParanoid" id="A0A6P9ADP8"/>
<feature type="region of interest" description="Disordered" evidence="1">
    <location>
        <begin position="561"/>
        <end position="600"/>
    </location>
</feature>
<accession>A0A6P9ADP8</accession>
<dbReference type="GeneID" id="117654216"/>
<dbReference type="AlphaFoldDB" id="A0A6P9ADP8"/>
<name>A0A6P9ADP8_THRPL</name>
<protein>
    <submittedName>
        <fullName evidence="4">Uncharacterized protein LOC117654216</fullName>
    </submittedName>
</protein>
<dbReference type="PANTHER" id="PTHR33309:SF3">
    <property type="entry name" value="CCHC-TYPE DOMAIN-CONTAINING PROTEIN"/>
    <property type="match status" value="1"/>
</dbReference>
<proteinExistence type="predicted"/>
<reference evidence="4" key="1">
    <citation type="submission" date="2025-08" db="UniProtKB">
        <authorList>
            <consortium name="RefSeq"/>
        </authorList>
    </citation>
    <scope>IDENTIFICATION</scope>
    <source>
        <tissue evidence="4">Total insect</tissue>
    </source>
</reference>
<feature type="compositionally biased region" description="Basic and acidic residues" evidence="1">
    <location>
        <begin position="561"/>
        <end position="571"/>
    </location>
</feature>
<dbReference type="Pfam" id="PF20700">
    <property type="entry name" value="Mutator"/>
    <property type="match status" value="1"/>
</dbReference>
<dbReference type="Proteomes" id="UP000515158">
    <property type="component" value="Unplaced"/>
</dbReference>
<feature type="region of interest" description="Disordered" evidence="1">
    <location>
        <begin position="1"/>
        <end position="61"/>
    </location>
</feature>
<dbReference type="InterPro" id="IPR049012">
    <property type="entry name" value="Mutator_transp_dom"/>
</dbReference>
<evidence type="ECO:0000259" key="2">
    <source>
        <dbReference type="Pfam" id="PF20700"/>
    </source>
</evidence>
<feature type="compositionally biased region" description="Basic residues" evidence="1">
    <location>
        <begin position="1"/>
        <end position="19"/>
    </location>
</feature>
<dbReference type="OrthoDB" id="8191111at2759"/>